<evidence type="ECO:0000256" key="5">
    <source>
        <dbReference type="ARBA" id="ARBA00022833"/>
    </source>
</evidence>
<name>A0A160TWC8_9ZZZZ</name>
<proteinExistence type="predicted"/>
<dbReference type="PANTHER" id="PTHR21666:SF288">
    <property type="entry name" value="CELL DIVISION PROTEIN YTFB"/>
    <property type="match status" value="1"/>
</dbReference>
<sequence>MVHDVKTVETNTAEPGRTVSHGVKSLVVLGLLGSVSAILGLVTVGPSNEPVGMGAAHASPAPPPLATTLLSATEFEPGLGIPNRVSGTLKSRETLTELVTRLGAEPSDAAAALHTIYEKEFLDPRRLRPGVKAEAFITNGQLTALNIKADAERNLFITRSAESGWTASELKARLNPTYHRVAAPIETSIYEAARKLGAGDQQVVDFASAFAYDVDFQREIHPGDTFEMVYETQVDERGTPVKNGDLVFAKLNGRALTRGFYRFTPSDDGVADYFDENGESATKFLMKTPINGARLSSSFGNRRHPISGYTRLHKGTDFAAPSGTPIYAAGNGTVERASRYGGYGNYVRIKHANNYKTAYAHMSRYGPGVRAGKRVRQGDVIGYVGSTGASTGPHLHYEVYIKGKPVNAMRLKLPTGRKLAETPDMLAEFEARKAEIDAIRTAQGAQLMAGTGSLTNPPSP</sequence>
<feature type="domain" description="M23ase beta-sheet core" evidence="7">
    <location>
        <begin position="312"/>
        <end position="407"/>
    </location>
</feature>
<dbReference type="GO" id="GO:0006508">
    <property type="term" value="P:proteolysis"/>
    <property type="evidence" value="ECO:0007669"/>
    <property type="project" value="UniProtKB-KW"/>
</dbReference>
<keyword evidence="5" id="KW-0862">Zinc</keyword>
<dbReference type="InterPro" id="IPR016047">
    <property type="entry name" value="M23ase_b-sheet_dom"/>
</dbReference>
<dbReference type="FunFam" id="2.70.70.10:FF:000006">
    <property type="entry name" value="M23 family peptidase"/>
    <property type="match status" value="1"/>
</dbReference>
<dbReference type="GO" id="GO:0004222">
    <property type="term" value="F:metalloendopeptidase activity"/>
    <property type="evidence" value="ECO:0007669"/>
    <property type="project" value="TreeGrafter"/>
</dbReference>
<keyword evidence="4" id="KW-0378">Hydrolase</keyword>
<keyword evidence="3" id="KW-0479">Metal-binding</keyword>
<evidence type="ECO:0000256" key="3">
    <source>
        <dbReference type="ARBA" id="ARBA00022723"/>
    </source>
</evidence>
<dbReference type="SUPFAM" id="SSF51261">
    <property type="entry name" value="Duplicated hybrid motif"/>
    <property type="match status" value="1"/>
</dbReference>
<dbReference type="EMBL" id="CZQD01000013">
    <property type="protein sequence ID" value="CUS55850.1"/>
    <property type="molecule type" value="Genomic_DNA"/>
</dbReference>
<keyword evidence="2" id="KW-0645">Protease</keyword>
<dbReference type="Gene3D" id="3.10.450.350">
    <property type="match status" value="1"/>
</dbReference>
<organism evidence="8">
    <name type="scientific">hydrothermal vent metagenome</name>
    <dbReference type="NCBI Taxonomy" id="652676"/>
    <lineage>
        <taxon>unclassified sequences</taxon>
        <taxon>metagenomes</taxon>
        <taxon>ecological metagenomes</taxon>
    </lineage>
</organism>
<evidence type="ECO:0000259" key="7">
    <source>
        <dbReference type="Pfam" id="PF01551"/>
    </source>
</evidence>
<dbReference type="GO" id="GO:0046872">
    <property type="term" value="F:metal ion binding"/>
    <property type="evidence" value="ECO:0007669"/>
    <property type="project" value="UniProtKB-KW"/>
</dbReference>
<evidence type="ECO:0000256" key="2">
    <source>
        <dbReference type="ARBA" id="ARBA00022670"/>
    </source>
</evidence>
<comment type="cofactor">
    <cofactor evidence="1">
        <name>Zn(2+)</name>
        <dbReference type="ChEBI" id="CHEBI:29105"/>
    </cofactor>
</comment>
<evidence type="ECO:0000256" key="1">
    <source>
        <dbReference type="ARBA" id="ARBA00001947"/>
    </source>
</evidence>
<evidence type="ECO:0000313" key="8">
    <source>
        <dbReference type="EMBL" id="CUS55850.1"/>
    </source>
</evidence>
<evidence type="ECO:0000256" key="6">
    <source>
        <dbReference type="ARBA" id="ARBA00023049"/>
    </source>
</evidence>
<dbReference type="AlphaFoldDB" id="A0A160TWC8"/>
<dbReference type="PANTHER" id="PTHR21666">
    <property type="entry name" value="PEPTIDASE-RELATED"/>
    <property type="match status" value="1"/>
</dbReference>
<protein>
    <submittedName>
        <fullName evidence="8">Peptidase, M23/M37 family</fullName>
    </submittedName>
</protein>
<dbReference type="InterPro" id="IPR050570">
    <property type="entry name" value="Cell_wall_metabolism_enzyme"/>
</dbReference>
<dbReference type="Pfam" id="PF01551">
    <property type="entry name" value="Peptidase_M23"/>
    <property type="match status" value="1"/>
</dbReference>
<dbReference type="Gene3D" id="2.70.70.10">
    <property type="entry name" value="Glucose Permease (Domain IIA)"/>
    <property type="match status" value="1"/>
</dbReference>
<dbReference type="CDD" id="cd12797">
    <property type="entry name" value="M23_peptidase"/>
    <property type="match status" value="1"/>
</dbReference>
<keyword evidence="6" id="KW-0482">Metalloprotease</keyword>
<dbReference type="InterPro" id="IPR011055">
    <property type="entry name" value="Dup_hybrid_motif"/>
</dbReference>
<evidence type="ECO:0000256" key="4">
    <source>
        <dbReference type="ARBA" id="ARBA00022801"/>
    </source>
</evidence>
<gene>
    <name evidence="8" type="ORF">MGWOODY_Hyp120</name>
</gene>
<reference evidence="8" key="1">
    <citation type="submission" date="2015-10" db="EMBL/GenBank/DDBJ databases">
        <authorList>
            <person name="Gilbert D.G."/>
        </authorList>
    </citation>
    <scope>NUCLEOTIDE SEQUENCE</scope>
</reference>
<accession>A0A160TWC8</accession>